<organism evidence="1 2">
    <name type="scientific">Terfezia boudieri ATCC MYA-4762</name>
    <dbReference type="NCBI Taxonomy" id="1051890"/>
    <lineage>
        <taxon>Eukaryota</taxon>
        <taxon>Fungi</taxon>
        <taxon>Dikarya</taxon>
        <taxon>Ascomycota</taxon>
        <taxon>Pezizomycotina</taxon>
        <taxon>Pezizomycetes</taxon>
        <taxon>Pezizales</taxon>
        <taxon>Pezizaceae</taxon>
        <taxon>Terfezia</taxon>
    </lineage>
</organism>
<dbReference type="OrthoDB" id="5425597at2759"/>
<proteinExistence type="predicted"/>
<evidence type="ECO:0000313" key="1">
    <source>
        <dbReference type="EMBL" id="RPB18721.1"/>
    </source>
</evidence>
<name>A0A3N4LDH9_9PEZI</name>
<sequence>MQKLLQNHSLNTINSTNLMCLDDEIADTPATRQIAITLANAAWQVSSTTRVSSCANCRCRYYKDDLKCSIKVSSYQSTSRS</sequence>
<gene>
    <name evidence="1" type="ORF">L211DRAFT_843309</name>
</gene>
<dbReference type="AlphaFoldDB" id="A0A3N4LDH9"/>
<keyword evidence="2" id="KW-1185">Reference proteome</keyword>
<protein>
    <submittedName>
        <fullName evidence="1">Uncharacterized protein</fullName>
    </submittedName>
</protein>
<accession>A0A3N4LDH9</accession>
<reference evidence="1 2" key="1">
    <citation type="journal article" date="2018" name="Nat. Ecol. Evol.">
        <title>Pezizomycetes genomes reveal the molecular basis of ectomycorrhizal truffle lifestyle.</title>
        <authorList>
            <person name="Murat C."/>
            <person name="Payen T."/>
            <person name="Noel B."/>
            <person name="Kuo A."/>
            <person name="Morin E."/>
            <person name="Chen J."/>
            <person name="Kohler A."/>
            <person name="Krizsan K."/>
            <person name="Balestrini R."/>
            <person name="Da Silva C."/>
            <person name="Montanini B."/>
            <person name="Hainaut M."/>
            <person name="Levati E."/>
            <person name="Barry K.W."/>
            <person name="Belfiori B."/>
            <person name="Cichocki N."/>
            <person name="Clum A."/>
            <person name="Dockter R.B."/>
            <person name="Fauchery L."/>
            <person name="Guy J."/>
            <person name="Iotti M."/>
            <person name="Le Tacon F."/>
            <person name="Lindquist E.A."/>
            <person name="Lipzen A."/>
            <person name="Malagnac F."/>
            <person name="Mello A."/>
            <person name="Molinier V."/>
            <person name="Miyauchi S."/>
            <person name="Poulain J."/>
            <person name="Riccioni C."/>
            <person name="Rubini A."/>
            <person name="Sitrit Y."/>
            <person name="Splivallo R."/>
            <person name="Traeger S."/>
            <person name="Wang M."/>
            <person name="Zifcakova L."/>
            <person name="Wipf D."/>
            <person name="Zambonelli A."/>
            <person name="Paolocci F."/>
            <person name="Nowrousian M."/>
            <person name="Ottonello S."/>
            <person name="Baldrian P."/>
            <person name="Spatafora J.W."/>
            <person name="Henrissat B."/>
            <person name="Nagy L.G."/>
            <person name="Aury J.M."/>
            <person name="Wincker P."/>
            <person name="Grigoriev I.V."/>
            <person name="Bonfante P."/>
            <person name="Martin F.M."/>
        </authorList>
    </citation>
    <scope>NUCLEOTIDE SEQUENCE [LARGE SCALE GENOMIC DNA]</scope>
    <source>
        <strain evidence="1 2">ATCC MYA-4762</strain>
    </source>
</reference>
<dbReference type="EMBL" id="ML121612">
    <property type="protein sequence ID" value="RPB18721.1"/>
    <property type="molecule type" value="Genomic_DNA"/>
</dbReference>
<evidence type="ECO:0000313" key="2">
    <source>
        <dbReference type="Proteomes" id="UP000267821"/>
    </source>
</evidence>
<dbReference type="InParanoid" id="A0A3N4LDH9"/>
<dbReference type="Proteomes" id="UP000267821">
    <property type="component" value="Unassembled WGS sequence"/>
</dbReference>